<dbReference type="AlphaFoldDB" id="A0A2R6QJ08"/>
<evidence type="ECO:0000256" key="2">
    <source>
        <dbReference type="ARBA" id="ARBA00022737"/>
    </source>
</evidence>
<reference evidence="11" key="2">
    <citation type="journal article" date="2018" name="BMC Genomics">
        <title>A manually annotated Actinidia chinensis var. chinensis (kiwifruit) genome highlights the challenges associated with draft genomes and gene prediction in plants.</title>
        <authorList>
            <person name="Pilkington S.M."/>
            <person name="Crowhurst R."/>
            <person name="Hilario E."/>
            <person name="Nardozza S."/>
            <person name="Fraser L."/>
            <person name="Peng Y."/>
            <person name="Gunaseelan K."/>
            <person name="Simpson R."/>
            <person name="Tahir J."/>
            <person name="Deroles S.C."/>
            <person name="Templeton K."/>
            <person name="Luo Z."/>
            <person name="Davy M."/>
            <person name="Cheng C."/>
            <person name="McNeilage M."/>
            <person name="Scaglione D."/>
            <person name="Liu Y."/>
            <person name="Zhang Q."/>
            <person name="Datson P."/>
            <person name="De Silva N."/>
            <person name="Gardiner S.E."/>
            <person name="Bassett H."/>
            <person name="Chagne D."/>
            <person name="McCallum J."/>
            <person name="Dzierzon H."/>
            <person name="Deng C."/>
            <person name="Wang Y.Y."/>
            <person name="Barron L."/>
            <person name="Manako K."/>
            <person name="Bowen J."/>
            <person name="Foster T.M."/>
            <person name="Erridge Z.A."/>
            <person name="Tiffin H."/>
            <person name="Waite C.N."/>
            <person name="Davies K.M."/>
            <person name="Grierson E.P."/>
            <person name="Laing W.A."/>
            <person name="Kirk R."/>
            <person name="Chen X."/>
            <person name="Wood M."/>
            <person name="Montefiori M."/>
            <person name="Brummell D.A."/>
            <person name="Schwinn K.E."/>
            <person name="Catanach A."/>
            <person name="Fullerton C."/>
            <person name="Li D."/>
            <person name="Meiyalaghan S."/>
            <person name="Nieuwenhuizen N."/>
            <person name="Read N."/>
            <person name="Prakash R."/>
            <person name="Hunter D."/>
            <person name="Zhang H."/>
            <person name="McKenzie M."/>
            <person name="Knabel M."/>
            <person name="Harris A."/>
            <person name="Allan A.C."/>
            <person name="Gleave A."/>
            <person name="Chen A."/>
            <person name="Janssen B.J."/>
            <person name="Plunkett B."/>
            <person name="Ampomah-Dwamena C."/>
            <person name="Voogd C."/>
            <person name="Leif D."/>
            <person name="Lafferty D."/>
            <person name="Souleyre E.J.F."/>
            <person name="Varkonyi-Gasic E."/>
            <person name="Gambi F."/>
            <person name="Hanley J."/>
            <person name="Yao J.L."/>
            <person name="Cheung J."/>
            <person name="David K.M."/>
            <person name="Warren B."/>
            <person name="Marsh K."/>
            <person name="Snowden K.C."/>
            <person name="Lin-Wang K."/>
            <person name="Brian L."/>
            <person name="Martinez-Sanchez M."/>
            <person name="Wang M."/>
            <person name="Ileperuma N."/>
            <person name="Macnee N."/>
            <person name="Campin R."/>
            <person name="McAtee P."/>
            <person name="Drummond R.S.M."/>
            <person name="Espley R.V."/>
            <person name="Ireland H.S."/>
            <person name="Wu R."/>
            <person name="Atkinson R.G."/>
            <person name="Karunairetnam S."/>
            <person name="Bulley S."/>
            <person name="Chunkath S."/>
            <person name="Hanley Z."/>
            <person name="Storey R."/>
            <person name="Thrimawithana A.H."/>
            <person name="Thomson S."/>
            <person name="David C."/>
            <person name="Testolin R."/>
            <person name="Huang H."/>
            <person name="Hellens R.P."/>
            <person name="Schaffer R.J."/>
        </authorList>
    </citation>
    <scope>NUCLEOTIDE SEQUENCE [LARGE SCALE GENOMIC DNA]</scope>
    <source>
        <strain evidence="11">cv. Red5</strain>
    </source>
</reference>
<dbReference type="InterPro" id="IPR017930">
    <property type="entry name" value="Myb_dom"/>
</dbReference>
<evidence type="ECO:0000256" key="7">
    <source>
        <dbReference type="SAM" id="MobiDB-lite"/>
    </source>
</evidence>
<dbReference type="SMART" id="SM00717">
    <property type="entry name" value="SANT"/>
    <property type="match status" value="2"/>
</dbReference>
<name>A0A2R6QJ08_ACTCC</name>
<proteinExistence type="predicted"/>
<dbReference type="OMA" id="WNNNNHL"/>
<feature type="domain" description="Myb-like" evidence="8">
    <location>
        <begin position="9"/>
        <end position="61"/>
    </location>
</feature>
<dbReference type="PROSITE" id="PS50090">
    <property type="entry name" value="MYB_LIKE"/>
    <property type="match status" value="2"/>
</dbReference>
<keyword evidence="11" id="KW-1185">Reference proteome</keyword>
<reference evidence="10 11" key="1">
    <citation type="submission" date="2017-07" db="EMBL/GenBank/DDBJ databases">
        <title>An improved, manually edited Actinidia chinensis var. chinensis (kiwifruit) genome highlights the challenges associated with draft genomes and gene prediction in plants.</title>
        <authorList>
            <person name="Pilkington S."/>
            <person name="Crowhurst R."/>
            <person name="Hilario E."/>
            <person name="Nardozza S."/>
            <person name="Fraser L."/>
            <person name="Peng Y."/>
            <person name="Gunaseelan K."/>
            <person name="Simpson R."/>
            <person name="Tahir J."/>
            <person name="Deroles S."/>
            <person name="Templeton K."/>
            <person name="Luo Z."/>
            <person name="Davy M."/>
            <person name="Cheng C."/>
            <person name="Mcneilage M."/>
            <person name="Scaglione D."/>
            <person name="Liu Y."/>
            <person name="Zhang Q."/>
            <person name="Datson P."/>
            <person name="De Silva N."/>
            <person name="Gardiner S."/>
            <person name="Bassett H."/>
            <person name="Chagne D."/>
            <person name="Mccallum J."/>
            <person name="Dzierzon H."/>
            <person name="Deng C."/>
            <person name="Wang Y.-Y."/>
            <person name="Barron N."/>
            <person name="Manako K."/>
            <person name="Bowen J."/>
            <person name="Foster T."/>
            <person name="Erridge Z."/>
            <person name="Tiffin H."/>
            <person name="Waite C."/>
            <person name="Davies K."/>
            <person name="Grierson E."/>
            <person name="Laing W."/>
            <person name="Kirk R."/>
            <person name="Chen X."/>
            <person name="Wood M."/>
            <person name="Montefiori M."/>
            <person name="Brummell D."/>
            <person name="Schwinn K."/>
            <person name="Catanach A."/>
            <person name="Fullerton C."/>
            <person name="Li D."/>
            <person name="Meiyalaghan S."/>
            <person name="Nieuwenhuizen N."/>
            <person name="Read N."/>
            <person name="Prakash R."/>
            <person name="Hunter D."/>
            <person name="Zhang H."/>
            <person name="Mckenzie M."/>
            <person name="Knabel M."/>
            <person name="Harris A."/>
            <person name="Allan A."/>
            <person name="Chen A."/>
            <person name="Janssen B."/>
            <person name="Plunkett B."/>
            <person name="Dwamena C."/>
            <person name="Voogd C."/>
            <person name="Leif D."/>
            <person name="Lafferty D."/>
            <person name="Souleyre E."/>
            <person name="Varkonyi-Gasic E."/>
            <person name="Gambi F."/>
            <person name="Hanley J."/>
            <person name="Yao J.-L."/>
            <person name="Cheung J."/>
            <person name="David K."/>
            <person name="Warren B."/>
            <person name="Marsh K."/>
            <person name="Snowden K."/>
            <person name="Lin-Wang K."/>
            <person name="Brian L."/>
            <person name="Martinez-Sanchez M."/>
            <person name="Wang M."/>
            <person name="Ileperuma N."/>
            <person name="Macnee N."/>
            <person name="Campin R."/>
            <person name="Mcatee P."/>
            <person name="Drummond R."/>
            <person name="Espley R."/>
            <person name="Ireland H."/>
            <person name="Wu R."/>
            <person name="Atkinson R."/>
            <person name="Karunairetnam S."/>
            <person name="Bulley S."/>
            <person name="Chunkath S."/>
            <person name="Hanley Z."/>
            <person name="Storey R."/>
            <person name="Thrimawithana A."/>
            <person name="Thomson S."/>
            <person name="David C."/>
            <person name="Testolin R."/>
        </authorList>
    </citation>
    <scope>NUCLEOTIDE SEQUENCE [LARGE SCALE GENOMIC DNA]</scope>
    <source>
        <strain evidence="11">cv. Red5</strain>
        <tissue evidence="10">Young leaf</tissue>
    </source>
</reference>
<dbReference type="InterPro" id="IPR051953">
    <property type="entry name" value="Plant_SW-associated_TFs"/>
</dbReference>
<accession>A0A2R6QJ08</accession>
<keyword evidence="2" id="KW-0677">Repeat</keyword>
<sequence length="312" mass="35664">MGQHSCCNQQKVKRGLWSPEEDEKLIRYITTHGYGCWSEVPEKAGLQRCGKSCRLRWINYLRPDIRRGRFTPEEEKLIISLHGAVGNRWAHIASHLPGRTDNEIKNYWNSWIKKKIRKPAPPPPATNKPSTNDQHSQLNNNYVSNQVDNFLNNNQDLLTKPPLQDTLFSTPTPLFMFDTSGSLEGIIADGNQRRELFHEPEGLNSETWHMNQQDVQELNPTASFSMDSNYLPSLINLEIEVPMDHQGQCCGVNEERDMGLDCLEREELMNVEWVESQHCSSFLFWDQSEGPLCGDEIAPASSNMGTMLSSYP</sequence>
<feature type="domain" description="Myb-like" evidence="8">
    <location>
        <begin position="62"/>
        <end position="112"/>
    </location>
</feature>
<dbReference type="CDD" id="cd00167">
    <property type="entry name" value="SANT"/>
    <property type="match status" value="2"/>
</dbReference>
<dbReference type="SUPFAM" id="SSF46689">
    <property type="entry name" value="Homeodomain-like"/>
    <property type="match status" value="1"/>
</dbReference>
<feature type="domain" description="HTH myb-type" evidence="9">
    <location>
        <begin position="9"/>
        <end position="61"/>
    </location>
</feature>
<evidence type="ECO:0000313" key="11">
    <source>
        <dbReference type="Proteomes" id="UP000241394"/>
    </source>
</evidence>
<dbReference type="Gramene" id="PSS09386">
    <property type="protein sequence ID" value="PSS09386"/>
    <property type="gene ID" value="CEY00_Acc16409"/>
</dbReference>
<feature type="region of interest" description="Disordered" evidence="7">
    <location>
        <begin position="116"/>
        <end position="139"/>
    </location>
</feature>
<keyword evidence="6" id="KW-0539">Nucleus</keyword>
<dbReference type="GO" id="GO:0005634">
    <property type="term" value="C:nucleus"/>
    <property type="evidence" value="ECO:0007669"/>
    <property type="project" value="UniProtKB-SubCell"/>
</dbReference>
<feature type="domain" description="HTH myb-type" evidence="9">
    <location>
        <begin position="62"/>
        <end position="116"/>
    </location>
</feature>
<dbReference type="InParanoid" id="A0A2R6QJ08"/>
<dbReference type="PANTHER" id="PTHR47997">
    <property type="entry name" value="MYB DOMAIN PROTEIN 55"/>
    <property type="match status" value="1"/>
</dbReference>
<dbReference type="Proteomes" id="UP000241394">
    <property type="component" value="Chromosome LG15"/>
</dbReference>
<dbReference type="EMBL" id="NKQK01000015">
    <property type="protein sequence ID" value="PSS09386.1"/>
    <property type="molecule type" value="Genomic_DNA"/>
</dbReference>
<dbReference type="OrthoDB" id="2143914at2759"/>
<evidence type="ECO:0000259" key="9">
    <source>
        <dbReference type="PROSITE" id="PS51294"/>
    </source>
</evidence>
<evidence type="ECO:0000256" key="6">
    <source>
        <dbReference type="ARBA" id="ARBA00023242"/>
    </source>
</evidence>
<dbReference type="InterPro" id="IPR001005">
    <property type="entry name" value="SANT/Myb"/>
</dbReference>
<dbReference type="FunFam" id="1.10.10.60:FF:000348">
    <property type="entry name" value="Transcription factor MYB26"/>
    <property type="match status" value="1"/>
</dbReference>
<keyword evidence="3" id="KW-0805">Transcription regulation</keyword>
<dbReference type="InterPro" id="IPR009057">
    <property type="entry name" value="Homeodomain-like_sf"/>
</dbReference>
<dbReference type="Pfam" id="PF00249">
    <property type="entry name" value="Myb_DNA-binding"/>
    <property type="match status" value="2"/>
</dbReference>
<dbReference type="PANTHER" id="PTHR47997:SF31">
    <property type="entry name" value="MYB TRANSCRIPTION FACTOR"/>
    <property type="match status" value="1"/>
</dbReference>
<keyword evidence="5" id="KW-0804">Transcription</keyword>
<dbReference type="PROSITE" id="PS51294">
    <property type="entry name" value="HTH_MYB"/>
    <property type="match status" value="2"/>
</dbReference>
<dbReference type="GO" id="GO:0003677">
    <property type="term" value="F:DNA binding"/>
    <property type="evidence" value="ECO:0007669"/>
    <property type="project" value="UniProtKB-KW"/>
</dbReference>
<dbReference type="Gene3D" id="1.10.10.60">
    <property type="entry name" value="Homeodomain-like"/>
    <property type="match status" value="2"/>
</dbReference>
<evidence type="ECO:0000256" key="3">
    <source>
        <dbReference type="ARBA" id="ARBA00023015"/>
    </source>
</evidence>
<comment type="caution">
    <text evidence="10">The sequence shown here is derived from an EMBL/GenBank/DDBJ whole genome shotgun (WGS) entry which is preliminary data.</text>
</comment>
<comment type="subcellular location">
    <subcellularLocation>
        <location evidence="1">Nucleus</location>
    </subcellularLocation>
</comment>
<organism evidence="10 11">
    <name type="scientific">Actinidia chinensis var. chinensis</name>
    <name type="common">Chinese soft-hair kiwi</name>
    <dbReference type="NCBI Taxonomy" id="1590841"/>
    <lineage>
        <taxon>Eukaryota</taxon>
        <taxon>Viridiplantae</taxon>
        <taxon>Streptophyta</taxon>
        <taxon>Embryophyta</taxon>
        <taxon>Tracheophyta</taxon>
        <taxon>Spermatophyta</taxon>
        <taxon>Magnoliopsida</taxon>
        <taxon>eudicotyledons</taxon>
        <taxon>Gunneridae</taxon>
        <taxon>Pentapetalae</taxon>
        <taxon>asterids</taxon>
        <taxon>Ericales</taxon>
        <taxon>Actinidiaceae</taxon>
        <taxon>Actinidia</taxon>
    </lineage>
</organism>
<evidence type="ECO:0000256" key="1">
    <source>
        <dbReference type="ARBA" id="ARBA00004123"/>
    </source>
</evidence>
<evidence type="ECO:0000313" key="10">
    <source>
        <dbReference type="EMBL" id="PSS09386.1"/>
    </source>
</evidence>
<keyword evidence="4" id="KW-0238">DNA-binding</keyword>
<evidence type="ECO:0000256" key="4">
    <source>
        <dbReference type="ARBA" id="ARBA00023125"/>
    </source>
</evidence>
<dbReference type="FunFam" id="1.10.10.60:FF:000185">
    <property type="entry name" value="MYB transcription factor"/>
    <property type="match status" value="1"/>
</dbReference>
<evidence type="ECO:0000259" key="8">
    <source>
        <dbReference type="PROSITE" id="PS50090"/>
    </source>
</evidence>
<evidence type="ECO:0000256" key="5">
    <source>
        <dbReference type="ARBA" id="ARBA00023163"/>
    </source>
</evidence>
<gene>
    <name evidence="10" type="ORF">CEY00_Acc16409</name>
</gene>
<protein>
    <submittedName>
        <fullName evidence="10">Transcription factor like</fullName>
    </submittedName>
</protein>